<evidence type="ECO:0000313" key="3">
    <source>
        <dbReference type="Proteomes" id="UP000886998"/>
    </source>
</evidence>
<feature type="region of interest" description="Disordered" evidence="1">
    <location>
        <begin position="44"/>
        <end position="78"/>
    </location>
</feature>
<dbReference type="Proteomes" id="UP000886998">
    <property type="component" value="Unassembled WGS sequence"/>
</dbReference>
<name>A0A8X7CM71_9ARAC</name>
<protein>
    <submittedName>
        <fullName evidence="2">Uncharacterized protein</fullName>
    </submittedName>
</protein>
<keyword evidence="3" id="KW-1185">Reference proteome</keyword>
<feature type="compositionally biased region" description="Polar residues" evidence="1">
    <location>
        <begin position="69"/>
        <end position="78"/>
    </location>
</feature>
<reference evidence="2" key="1">
    <citation type="submission" date="2020-08" db="EMBL/GenBank/DDBJ databases">
        <title>Multicomponent nature underlies the extraordinary mechanical properties of spider dragline silk.</title>
        <authorList>
            <person name="Kono N."/>
            <person name="Nakamura H."/>
            <person name="Mori M."/>
            <person name="Yoshida Y."/>
            <person name="Ohtoshi R."/>
            <person name="Malay A.D."/>
            <person name="Moran D.A.P."/>
            <person name="Tomita M."/>
            <person name="Numata K."/>
            <person name="Arakawa K."/>
        </authorList>
    </citation>
    <scope>NUCLEOTIDE SEQUENCE</scope>
</reference>
<proteinExistence type="predicted"/>
<gene>
    <name evidence="2" type="ORF">TNIN_493241</name>
</gene>
<sequence>MDSTSHSTYDGLYHVECMTELGEPEDILDYFAFSIENARIHGLLKKPSPTPSLAEDEYDEPPSKRSYDLHSTSSSSQQ</sequence>
<organism evidence="2 3">
    <name type="scientific">Trichonephila inaurata madagascariensis</name>
    <dbReference type="NCBI Taxonomy" id="2747483"/>
    <lineage>
        <taxon>Eukaryota</taxon>
        <taxon>Metazoa</taxon>
        <taxon>Ecdysozoa</taxon>
        <taxon>Arthropoda</taxon>
        <taxon>Chelicerata</taxon>
        <taxon>Arachnida</taxon>
        <taxon>Araneae</taxon>
        <taxon>Araneomorphae</taxon>
        <taxon>Entelegynae</taxon>
        <taxon>Araneoidea</taxon>
        <taxon>Nephilidae</taxon>
        <taxon>Trichonephila</taxon>
        <taxon>Trichonephila inaurata</taxon>
    </lineage>
</organism>
<evidence type="ECO:0000313" key="2">
    <source>
        <dbReference type="EMBL" id="GFY70835.1"/>
    </source>
</evidence>
<dbReference type="EMBL" id="BMAV01018442">
    <property type="protein sequence ID" value="GFY70835.1"/>
    <property type="molecule type" value="Genomic_DNA"/>
</dbReference>
<comment type="caution">
    <text evidence="2">The sequence shown here is derived from an EMBL/GenBank/DDBJ whole genome shotgun (WGS) entry which is preliminary data.</text>
</comment>
<evidence type="ECO:0000256" key="1">
    <source>
        <dbReference type="SAM" id="MobiDB-lite"/>
    </source>
</evidence>
<dbReference type="AlphaFoldDB" id="A0A8X7CM71"/>
<accession>A0A8X7CM71</accession>
<dbReference type="OrthoDB" id="6486427at2759"/>